<dbReference type="EMBL" id="WUQX01000001">
    <property type="protein sequence ID" value="MXP78417.1"/>
    <property type="molecule type" value="Genomic_DNA"/>
</dbReference>
<proteinExistence type="predicted"/>
<keyword evidence="2" id="KW-1185">Reference proteome</keyword>
<accession>A0A7X3SLC7</accession>
<organism evidence="1 2">
    <name type="scientific">Sporofaciens musculi</name>
    <dbReference type="NCBI Taxonomy" id="2681861"/>
    <lineage>
        <taxon>Bacteria</taxon>
        <taxon>Bacillati</taxon>
        <taxon>Bacillota</taxon>
        <taxon>Clostridia</taxon>
        <taxon>Lachnospirales</taxon>
        <taxon>Lachnospiraceae</taxon>
        <taxon>Sporofaciens</taxon>
    </lineage>
</organism>
<dbReference type="Proteomes" id="UP000460412">
    <property type="component" value="Unassembled WGS sequence"/>
</dbReference>
<sequence length="72" mass="7915">MEHTLRISVSKEPASGGIVSCRHISVRERFLRFLLGEKRRVTIIVPGDSVRELAVSEVMEGGNVHGKSEVTA</sequence>
<reference evidence="1 2" key="1">
    <citation type="submission" date="2019-12" db="EMBL/GenBank/DDBJ databases">
        <title>Sporaefaciens musculi gen. nov., sp. nov., a novel bacterium isolated from the caecum of an obese mouse.</title>
        <authorList>
            <person name="Rasmussen T.S."/>
            <person name="Streidl T."/>
            <person name="Hitch T.C.A."/>
            <person name="Wortmann E."/>
            <person name="Deptula P."/>
            <person name="Hansen M."/>
            <person name="Nielsen D.S."/>
            <person name="Clavel T."/>
            <person name="Vogensen F.K."/>
        </authorList>
    </citation>
    <scope>NUCLEOTIDE SEQUENCE [LARGE SCALE GENOMIC DNA]</scope>
    <source>
        <strain evidence="1 2">WCA-9-b2</strain>
    </source>
</reference>
<gene>
    <name evidence="1" type="ORF">GN277_24640</name>
</gene>
<comment type="caution">
    <text evidence="1">The sequence shown here is derived from an EMBL/GenBank/DDBJ whole genome shotgun (WGS) entry which is preliminary data.</text>
</comment>
<dbReference type="AlphaFoldDB" id="A0A7X3SLC7"/>
<dbReference type="RefSeq" id="WP_016304400.1">
    <property type="nucleotide sequence ID" value="NZ_WUQX01000001.1"/>
</dbReference>
<name>A0A7X3SLC7_9FIRM</name>
<protein>
    <submittedName>
        <fullName evidence="1">Uncharacterized protein</fullName>
    </submittedName>
</protein>
<evidence type="ECO:0000313" key="1">
    <source>
        <dbReference type="EMBL" id="MXP78417.1"/>
    </source>
</evidence>
<evidence type="ECO:0000313" key="2">
    <source>
        <dbReference type="Proteomes" id="UP000460412"/>
    </source>
</evidence>